<accession>A0ABC8BRK5</accession>
<dbReference type="PANTHER" id="PTHR43249">
    <property type="entry name" value="UDP-N-ACETYL-2-AMINO-2-DEOXY-D-GLUCURONATE OXIDASE"/>
    <property type="match status" value="1"/>
</dbReference>
<feature type="domain" description="Gfo/Idh/MocA-like oxidoreductase N-terminal" evidence="1">
    <location>
        <begin position="3"/>
        <end position="103"/>
    </location>
</feature>
<dbReference type="InterPro" id="IPR052515">
    <property type="entry name" value="Gfo/Idh/MocA_Oxidoreductase"/>
</dbReference>
<dbReference type="AlphaFoldDB" id="A0ABC8BRK5"/>
<dbReference type="Pfam" id="PF01408">
    <property type="entry name" value="GFO_IDH_MocA"/>
    <property type="match status" value="1"/>
</dbReference>
<dbReference type="PANTHER" id="PTHR43249:SF1">
    <property type="entry name" value="D-GLUCOSIDE 3-DEHYDROGENASE"/>
    <property type="match status" value="1"/>
</dbReference>
<gene>
    <name evidence="3" type="ORF">B7C62_12830</name>
</gene>
<dbReference type="SUPFAM" id="SSF51735">
    <property type="entry name" value="NAD(P)-binding Rossmann-fold domains"/>
    <property type="match status" value="1"/>
</dbReference>
<dbReference type="Gene3D" id="3.40.50.720">
    <property type="entry name" value="NAD(P)-binding Rossmann-like Domain"/>
    <property type="match status" value="1"/>
</dbReference>
<feature type="domain" description="GFO/IDH/MocA-like oxidoreductase" evidence="2">
    <location>
        <begin position="135"/>
        <end position="234"/>
    </location>
</feature>
<evidence type="ECO:0000259" key="2">
    <source>
        <dbReference type="Pfam" id="PF22725"/>
    </source>
</evidence>
<dbReference type="EMBL" id="CP020563">
    <property type="protein sequence ID" value="ARF73051.1"/>
    <property type="molecule type" value="Genomic_DNA"/>
</dbReference>
<dbReference type="Proteomes" id="UP000192251">
    <property type="component" value="Chromosome"/>
</dbReference>
<keyword evidence="4" id="KW-1185">Reference proteome</keyword>
<dbReference type="SUPFAM" id="SSF55347">
    <property type="entry name" value="Glyceraldehyde-3-phosphate dehydrogenase-like, C-terminal domain"/>
    <property type="match status" value="1"/>
</dbReference>
<proteinExistence type="predicted"/>
<dbReference type="RefSeq" id="WP_084746850.1">
    <property type="nucleotide sequence ID" value="NZ_CP020563.1"/>
</dbReference>
<dbReference type="Pfam" id="PF22725">
    <property type="entry name" value="GFO_IDH_MocA_C3"/>
    <property type="match status" value="1"/>
</dbReference>
<dbReference type="KEGG" id="kab:B7C62_12830"/>
<evidence type="ECO:0000313" key="3">
    <source>
        <dbReference type="EMBL" id="ARF73051.1"/>
    </source>
</evidence>
<dbReference type="InterPro" id="IPR000683">
    <property type="entry name" value="Gfo/Idh/MocA-like_OxRdtase_N"/>
</dbReference>
<dbReference type="Gene3D" id="3.30.360.10">
    <property type="entry name" value="Dihydrodipicolinate Reductase, domain 2"/>
    <property type="match status" value="1"/>
</dbReference>
<sequence>MKRVLLIGSGEVGTKHAKALMRADGLELVAVADPAPAVAPPAGVPLLEGWDGALSRFGPDLVVVATPPGTALNAARTAARGGATVLVEKPVTLDPAHLTPVAEDARIFVAFQPHFAPGIAELLRQRPTVRRAEVTLVCRRDRAYYRGWRTRYATAGGILHQQAIHGLALALRLLPATAIASCTTTVDRVRRWAESEDRITTMTTFADDTVLTVDAQVDSDEERRHEVTLHLDDGQRLHIRGRNLEAGLGDPSSAPGDLELRQAMYRALPSDGTSPAHHHSSLFPLSELRRTLEVIDRVYRTTRTVSEAGTAA</sequence>
<organism evidence="3 4">
    <name type="scientific">Kitasatospora albolonga</name>
    <dbReference type="NCBI Taxonomy" id="68173"/>
    <lineage>
        <taxon>Bacteria</taxon>
        <taxon>Bacillati</taxon>
        <taxon>Actinomycetota</taxon>
        <taxon>Actinomycetes</taxon>
        <taxon>Kitasatosporales</taxon>
        <taxon>Streptomycetaceae</taxon>
        <taxon>Kitasatospora</taxon>
    </lineage>
</organism>
<evidence type="ECO:0000259" key="1">
    <source>
        <dbReference type="Pfam" id="PF01408"/>
    </source>
</evidence>
<evidence type="ECO:0000313" key="4">
    <source>
        <dbReference type="Proteomes" id="UP000192251"/>
    </source>
</evidence>
<reference evidence="3 4" key="1">
    <citation type="submission" date="2017-04" db="EMBL/GenBank/DDBJ databases">
        <title>The complete genome sequence of Streptomyces albolongus YIM 101047, the producer of novel bafilomycins and novel odoriferous sesquiterpenoids.</title>
        <authorList>
            <person name="Yin M."/>
            <person name="Jiang Y."/>
        </authorList>
    </citation>
    <scope>NUCLEOTIDE SEQUENCE [LARGE SCALE GENOMIC DNA]</scope>
    <source>
        <strain evidence="3 4">YIM 101047</strain>
    </source>
</reference>
<dbReference type="InterPro" id="IPR036291">
    <property type="entry name" value="NAD(P)-bd_dom_sf"/>
</dbReference>
<dbReference type="InterPro" id="IPR055170">
    <property type="entry name" value="GFO_IDH_MocA-like_dom"/>
</dbReference>
<name>A0ABC8BRK5_9ACTN</name>
<protein>
    <submittedName>
        <fullName evidence="3">Oxidoreductase</fullName>
    </submittedName>
</protein>